<organism evidence="1 2">
    <name type="scientific">Streptomyces showdoensis</name>
    <dbReference type="NCBI Taxonomy" id="68268"/>
    <lineage>
        <taxon>Bacteria</taxon>
        <taxon>Bacillati</taxon>
        <taxon>Actinomycetota</taxon>
        <taxon>Actinomycetes</taxon>
        <taxon>Kitasatosporales</taxon>
        <taxon>Streptomycetaceae</taxon>
        <taxon>Streptomyces</taxon>
    </lineage>
</organism>
<keyword evidence="2" id="KW-1185">Reference proteome</keyword>
<name>A0A2P2GTZ3_STREW</name>
<evidence type="ECO:0000313" key="2">
    <source>
        <dbReference type="Proteomes" id="UP000265325"/>
    </source>
</evidence>
<proteinExistence type="predicted"/>
<protein>
    <submittedName>
        <fullName evidence="1">Uncharacterized protein</fullName>
    </submittedName>
</protein>
<dbReference type="EMBL" id="LAQS01000006">
    <property type="protein sequence ID" value="KKZ74966.1"/>
    <property type="molecule type" value="Genomic_DNA"/>
</dbReference>
<accession>A0A2P2GTZ3</accession>
<comment type="caution">
    <text evidence="1">The sequence shown here is derived from an EMBL/GenBank/DDBJ whole genome shotgun (WGS) entry which is preliminary data.</text>
</comment>
<gene>
    <name evidence="1" type="ORF">VO63_05160</name>
</gene>
<dbReference type="Proteomes" id="UP000265325">
    <property type="component" value="Unassembled WGS sequence"/>
</dbReference>
<dbReference type="AlphaFoldDB" id="A0A2P2GTZ3"/>
<sequence length="70" mass="7729">MPAYLIQHPTEKRREDVLVEDPELTLAFQGEWAVFSDANGVCLAIPSAQQAHIQRVDEGERDGPPTQQAG</sequence>
<reference evidence="1 2" key="1">
    <citation type="submission" date="2015-05" db="EMBL/GenBank/DDBJ databases">
        <title>Draft Genome assembly of Streptomyces showdoensis.</title>
        <authorList>
            <person name="Thapa K.K."/>
            <person name="Metsa-Ketela M."/>
        </authorList>
    </citation>
    <scope>NUCLEOTIDE SEQUENCE [LARGE SCALE GENOMIC DNA]</scope>
    <source>
        <strain evidence="1 2">ATCC 15227</strain>
    </source>
</reference>
<evidence type="ECO:0000313" key="1">
    <source>
        <dbReference type="EMBL" id="KKZ74966.1"/>
    </source>
</evidence>